<sequence>MTARSFWLAIAAAIVIGGTWFGWRSQAVAQMPTVFICNGVPQGGPNCPPPTPVLKNFVRVDKSFGALAYDAAKALWYGSYQYPSRKDAQQGAIGHCRENGGTDCRLMLSYTNQCAAVARAVNGKQEVPGNDTVDTGSTQEEAEAHVRQACERDWSTKTCVVKLVNCSHHGVTRWQQWVYE</sequence>
<dbReference type="EMBL" id="BMIH01000002">
    <property type="protein sequence ID" value="GGB29352.1"/>
    <property type="molecule type" value="Genomic_DNA"/>
</dbReference>
<reference evidence="3" key="2">
    <citation type="submission" date="2020-09" db="EMBL/GenBank/DDBJ databases">
        <authorList>
            <person name="Sun Q."/>
            <person name="Zhou Y."/>
        </authorList>
    </citation>
    <scope>NUCLEOTIDE SEQUENCE</scope>
    <source>
        <strain evidence="3">CGMCC 1.15330</strain>
    </source>
</reference>
<name>A0A916WTW5_9SPHN</name>
<dbReference type="InterPro" id="IPR025240">
    <property type="entry name" value="DUF4189"/>
</dbReference>
<keyword evidence="1" id="KW-0812">Transmembrane</keyword>
<reference evidence="3" key="1">
    <citation type="journal article" date="2014" name="Int. J. Syst. Evol. Microbiol.">
        <title>Complete genome sequence of Corynebacterium casei LMG S-19264T (=DSM 44701T), isolated from a smear-ripened cheese.</title>
        <authorList>
            <consortium name="US DOE Joint Genome Institute (JGI-PGF)"/>
            <person name="Walter F."/>
            <person name="Albersmeier A."/>
            <person name="Kalinowski J."/>
            <person name="Ruckert C."/>
        </authorList>
    </citation>
    <scope>NUCLEOTIDE SEQUENCE</scope>
    <source>
        <strain evidence="3">CGMCC 1.15330</strain>
    </source>
</reference>
<comment type="caution">
    <text evidence="3">The sequence shown here is derived from an EMBL/GenBank/DDBJ whole genome shotgun (WGS) entry which is preliminary data.</text>
</comment>
<dbReference type="AlphaFoldDB" id="A0A916WTW5"/>
<proteinExistence type="predicted"/>
<feature type="transmembrane region" description="Helical" evidence="1">
    <location>
        <begin position="6"/>
        <end position="23"/>
    </location>
</feature>
<evidence type="ECO:0000313" key="4">
    <source>
        <dbReference type="Proteomes" id="UP000623067"/>
    </source>
</evidence>
<dbReference type="Proteomes" id="UP000623067">
    <property type="component" value="Unassembled WGS sequence"/>
</dbReference>
<organism evidence="3 4">
    <name type="scientific">Sphingomonas metalli</name>
    <dbReference type="NCBI Taxonomy" id="1779358"/>
    <lineage>
        <taxon>Bacteria</taxon>
        <taxon>Pseudomonadati</taxon>
        <taxon>Pseudomonadota</taxon>
        <taxon>Alphaproteobacteria</taxon>
        <taxon>Sphingomonadales</taxon>
        <taxon>Sphingomonadaceae</taxon>
        <taxon>Sphingomonas</taxon>
    </lineage>
</organism>
<dbReference type="Pfam" id="PF13827">
    <property type="entry name" value="DUF4189"/>
    <property type="match status" value="1"/>
</dbReference>
<gene>
    <name evidence="3" type="ORF">GCM10011380_18580</name>
</gene>
<protein>
    <recommendedName>
        <fullName evidence="2">DUF4189 domain-containing protein</fullName>
    </recommendedName>
</protein>
<evidence type="ECO:0000313" key="3">
    <source>
        <dbReference type="EMBL" id="GGB29352.1"/>
    </source>
</evidence>
<evidence type="ECO:0000256" key="1">
    <source>
        <dbReference type="SAM" id="Phobius"/>
    </source>
</evidence>
<keyword evidence="1" id="KW-1133">Transmembrane helix</keyword>
<accession>A0A916WTW5</accession>
<keyword evidence="4" id="KW-1185">Reference proteome</keyword>
<feature type="domain" description="DUF4189" evidence="2">
    <location>
        <begin position="64"/>
        <end position="166"/>
    </location>
</feature>
<evidence type="ECO:0000259" key="2">
    <source>
        <dbReference type="Pfam" id="PF13827"/>
    </source>
</evidence>
<keyword evidence="1" id="KW-0472">Membrane</keyword>
<dbReference type="RefSeq" id="WP_229664476.1">
    <property type="nucleotide sequence ID" value="NZ_BMIH01000002.1"/>
</dbReference>